<feature type="compositionally biased region" description="Acidic residues" evidence="1">
    <location>
        <begin position="184"/>
        <end position="194"/>
    </location>
</feature>
<dbReference type="EMBL" id="JAACNO010001405">
    <property type="protein sequence ID" value="KAF4141014.1"/>
    <property type="molecule type" value="Genomic_DNA"/>
</dbReference>
<comment type="caution">
    <text evidence="2">The sequence shown here is derived from an EMBL/GenBank/DDBJ whole genome shotgun (WGS) entry which is preliminary data.</text>
</comment>
<feature type="compositionally biased region" description="Low complexity" evidence="1">
    <location>
        <begin position="141"/>
        <end position="151"/>
    </location>
</feature>
<sequence length="194" mass="19506">MVLKEASAEATPCMGSAGRADRLSPVIAMFQQVASERALVPPLLQEKVAAEPDFGLVPDLLAEAESLRPPVTAPSSASVPPAHLDLGGITATELSEFLPAGSELPLEIDASWVPPTPLFSASVDASASLDALLASPRSSPALLEVSSSPAAPAAPVPLLTAPPSPSTPSPVASPPAASPAAEPLDGDVADDRED</sequence>
<evidence type="ECO:0000313" key="3">
    <source>
        <dbReference type="Proteomes" id="UP000704712"/>
    </source>
</evidence>
<dbReference type="AlphaFoldDB" id="A0A8S9UPM3"/>
<evidence type="ECO:0000256" key="1">
    <source>
        <dbReference type="SAM" id="MobiDB-lite"/>
    </source>
</evidence>
<proteinExistence type="predicted"/>
<evidence type="ECO:0000313" key="2">
    <source>
        <dbReference type="EMBL" id="KAF4141014.1"/>
    </source>
</evidence>
<accession>A0A8S9UPM3</accession>
<name>A0A8S9UPM3_PHYIN</name>
<protein>
    <submittedName>
        <fullName evidence="2">Uncharacterized protein</fullName>
    </submittedName>
</protein>
<dbReference type="Proteomes" id="UP000704712">
    <property type="component" value="Unassembled WGS sequence"/>
</dbReference>
<reference evidence="2" key="1">
    <citation type="submission" date="2020-03" db="EMBL/GenBank/DDBJ databases">
        <title>Hybrid Assembly of Korean Phytophthora infestans isolates.</title>
        <authorList>
            <person name="Prokchorchik M."/>
            <person name="Lee Y."/>
            <person name="Seo J."/>
            <person name="Cho J.-H."/>
            <person name="Park Y.-E."/>
            <person name="Jang D.-C."/>
            <person name="Im J.-S."/>
            <person name="Choi J.-G."/>
            <person name="Park H.-J."/>
            <person name="Lee G.-B."/>
            <person name="Lee Y.-G."/>
            <person name="Hong S.-Y."/>
            <person name="Cho K."/>
            <person name="Sohn K.H."/>
        </authorList>
    </citation>
    <scope>NUCLEOTIDE SEQUENCE</scope>
    <source>
        <strain evidence="2">KR_2_A2</strain>
    </source>
</reference>
<feature type="compositionally biased region" description="Pro residues" evidence="1">
    <location>
        <begin position="152"/>
        <end position="177"/>
    </location>
</feature>
<organism evidence="2 3">
    <name type="scientific">Phytophthora infestans</name>
    <name type="common">Potato late blight agent</name>
    <name type="synonym">Botrytis infestans</name>
    <dbReference type="NCBI Taxonomy" id="4787"/>
    <lineage>
        <taxon>Eukaryota</taxon>
        <taxon>Sar</taxon>
        <taxon>Stramenopiles</taxon>
        <taxon>Oomycota</taxon>
        <taxon>Peronosporomycetes</taxon>
        <taxon>Peronosporales</taxon>
        <taxon>Peronosporaceae</taxon>
        <taxon>Phytophthora</taxon>
    </lineage>
</organism>
<feature type="region of interest" description="Disordered" evidence="1">
    <location>
        <begin position="141"/>
        <end position="194"/>
    </location>
</feature>
<gene>
    <name evidence="2" type="ORF">GN958_ATG09862</name>
</gene>